<dbReference type="AlphaFoldDB" id="A0A382TAK2"/>
<feature type="domain" description="DNA polymerase II large subunit DP2 central" evidence="2">
    <location>
        <begin position="88"/>
        <end position="181"/>
    </location>
</feature>
<proteinExistence type="predicted"/>
<protein>
    <submittedName>
        <fullName evidence="4">Uncharacterized protein</fullName>
    </submittedName>
</protein>
<feature type="domain" description="DNA polymerase II large subunit DP2 catalytic" evidence="3">
    <location>
        <begin position="235"/>
        <end position="303"/>
    </location>
</feature>
<dbReference type="PANTHER" id="PTHR42210">
    <property type="entry name" value="DNA POLYMERASE II LARGE SUBUNIT"/>
    <property type="match status" value="1"/>
</dbReference>
<evidence type="ECO:0000259" key="3">
    <source>
        <dbReference type="Pfam" id="PF24846"/>
    </source>
</evidence>
<evidence type="ECO:0000259" key="2">
    <source>
        <dbReference type="Pfam" id="PF24844"/>
    </source>
</evidence>
<feature type="non-terminal residue" evidence="4">
    <location>
        <position position="303"/>
    </location>
</feature>
<dbReference type="PANTHER" id="PTHR42210:SF1">
    <property type="entry name" value="DNA POLYMERASE II LARGE SUBUNIT"/>
    <property type="match status" value="1"/>
</dbReference>
<dbReference type="InterPro" id="IPR056171">
    <property type="entry name" value="PolC_DP2_central_dom"/>
</dbReference>
<dbReference type="InterPro" id="IPR004475">
    <property type="entry name" value="PolC_DP2"/>
</dbReference>
<sequence>IRVDAKAHLASRLDQLVKSQETCRSEVIRQETLGQRRAILRIRAETAARQRSASIAVTEREGREAAEQIVDEGTDDPVVLEAAEALLDEHAVDGTLWLVRKCSDLRWVASAPCRIGSRMGRPEKAAPRVMKGKPHCIFPIGNEGGPQRLITEAANKRTILVTMGTRECTKCGQRSPFTICHHRLIPDDPTECGGRTQPIDDGKPTNGRRKGINQSVNLPNLLETKRIKMGLDRIPKKFKGVKGLTSHERFPEPLEKGILRAKHQLPTFKAGTIRYDMIDVPVTHFRPRDIGTDIKRLIELGYT</sequence>
<name>A0A382TAK2_9ZZZZ</name>
<feature type="region of interest" description="Disordered" evidence="1">
    <location>
        <begin position="191"/>
        <end position="213"/>
    </location>
</feature>
<accession>A0A382TAK2</accession>
<dbReference type="Pfam" id="PF24844">
    <property type="entry name" value="PolC_DP2_central"/>
    <property type="match status" value="1"/>
</dbReference>
<dbReference type="Pfam" id="PF24846">
    <property type="entry name" value="PolC_DP2_cat"/>
    <property type="match status" value="1"/>
</dbReference>
<dbReference type="GO" id="GO:0006260">
    <property type="term" value="P:DNA replication"/>
    <property type="evidence" value="ECO:0007669"/>
    <property type="project" value="InterPro"/>
</dbReference>
<evidence type="ECO:0000256" key="1">
    <source>
        <dbReference type="SAM" id="MobiDB-lite"/>
    </source>
</evidence>
<dbReference type="EMBL" id="UINC01135169">
    <property type="protein sequence ID" value="SVD19159.1"/>
    <property type="molecule type" value="Genomic_DNA"/>
</dbReference>
<evidence type="ECO:0000313" key="4">
    <source>
        <dbReference type="EMBL" id="SVD19159.1"/>
    </source>
</evidence>
<reference evidence="4" key="1">
    <citation type="submission" date="2018-05" db="EMBL/GenBank/DDBJ databases">
        <authorList>
            <person name="Lanie J.A."/>
            <person name="Ng W.-L."/>
            <person name="Kazmierczak K.M."/>
            <person name="Andrzejewski T.M."/>
            <person name="Davidsen T.M."/>
            <person name="Wayne K.J."/>
            <person name="Tettelin H."/>
            <person name="Glass J.I."/>
            <person name="Rusch D."/>
            <person name="Podicherti R."/>
            <person name="Tsui H.-C.T."/>
            <person name="Winkler M.E."/>
        </authorList>
    </citation>
    <scope>NUCLEOTIDE SEQUENCE</scope>
</reference>
<dbReference type="GO" id="GO:0003887">
    <property type="term" value="F:DNA-directed DNA polymerase activity"/>
    <property type="evidence" value="ECO:0007669"/>
    <property type="project" value="InterPro"/>
</dbReference>
<gene>
    <name evidence="4" type="ORF">METZ01_LOCUS372013</name>
</gene>
<dbReference type="GO" id="GO:0003677">
    <property type="term" value="F:DNA binding"/>
    <property type="evidence" value="ECO:0007669"/>
    <property type="project" value="InterPro"/>
</dbReference>
<feature type="non-terminal residue" evidence="4">
    <location>
        <position position="1"/>
    </location>
</feature>
<dbReference type="InterPro" id="IPR056172">
    <property type="entry name" value="PolC_DP2_cat_dom"/>
</dbReference>
<organism evidence="4">
    <name type="scientific">marine metagenome</name>
    <dbReference type="NCBI Taxonomy" id="408172"/>
    <lineage>
        <taxon>unclassified sequences</taxon>
        <taxon>metagenomes</taxon>
        <taxon>ecological metagenomes</taxon>
    </lineage>
</organism>